<evidence type="ECO:0000259" key="2">
    <source>
        <dbReference type="PROSITE" id="PS50010"/>
    </source>
</evidence>
<accession>A0A6B2KY76</accession>
<dbReference type="AlphaFoldDB" id="A0A6B2KY76"/>
<dbReference type="GO" id="GO:0005737">
    <property type="term" value="C:cytoplasm"/>
    <property type="evidence" value="ECO:0007669"/>
    <property type="project" value="TreeGrafter"/>
</dbReference>
<dbReference type="CDD" id="cd00160">
    <property type="entry name" value="RhoGEF"/>
    <property type="match status" value="1"/>
</dbReference>
<dbReference type="Pfam" id="PF00621">
    <property type="entry name" value="RhoGEF"/>
    <property type="match status" value="1"/>
</dbReference>
<sequence>MLEGFGKNVLEKRDKVALEILSTERSYLRSLIILLNVFKIPLKEKQKELAVTDEQIQILFGNLEDIIQVNTFFLNSLANCFSNWSAAQQISPSLKTLIPFLKMYKHYAINYHPSTKMYDELKKKNNLKLMFQQLSEHPLCAGLQLGAYLIMPVQRLPRYVLLLNELIKNTAETHPDYSGLIQILSEIKLIADYVNNAPKIAEDSENTFKIVQKFYKYKDNPSLLVPNRFYIFDGDATEIRDKGNKLRHFFIFSDMILITALKGTKCLIKHQFESIEMTFKDTPEPSQFHLIIGPKTFHLETVDKEKFIDALKKMRAPAAIERDTKYCSLCLKKFAEKPDLIKLKCSKCDNTICQLCTDHSVHKAPLCNNCFQKTTAEIEAAKFTIEYEGAKRCISYNSEDLILPVIENFCEKYKITYSKCFLYDESHTLLNLNRDTPMKAIPAKHIIISMSQLQPLLAVPAPPQKRISDRKKRLSIPNLLALSNAEDVEVKTAKKVTPSMDDKNNKYYYNDKDPNNTKHKKSQSNNTEEKDSKHRRKPSNTPLSFRSREKRATVQFPHDPTGPNSSSANPRLYELSDNNRSTSFTKRPKSISTTARPDFLSSPKKKFEKANKTASQEKLEVNEDTKVKKVVLASQPPEEDNKTIRIASPHHEKVVTPPHPEEDKQKKIASPQHRFSALLKNMGEVRWDHEEERRKTAKSPDLAEDSRGRRLDQSGYRKRSKSQDGRNRPLRQSMKEDSDHISASQKVPEQNSETTIFQVQVKVDQPPNGEERSASVSLIDTTYENDVF</sequence>
<feature type="region of interest" description="Disordered" evidence="1">
    <location>
        <begin position="496"/>
        <end position="671"/>
    </location>
</feature>
<evidence type="ECO:0000313" key="3">
    <source>
        <dbReference type="EMBL" id="NDV29642.1"/>
    </source>
</evidence>
<dbReference type="InterPro" id="IPR001331">
    <property type="entry name" value="GDS_CDC24_CS"/>
</dbReference>
<dbReference type="PROSITE" id="PS00741">
    <property type="entry name" value="DH_1"/>
    <property type="match status" value="1"/>
</dbReference>
<dbReference type="InterPro" id="IPR011011">
    <property type="entry name" value="Znf_FYVE_PHD"/>
</dbReference>
<proteinExistence type="predicted"/>
<name>A0A6B2KY76_9EUKA</name>
<feature type="compositionally biased region" description="Basic and acidic residues" evidence="1">
    <location>
        <begin position="639"/>
        <end position="666"/>
    </location>
</feature>
<protein>
    <recommendedName>
        <fullName evidence="2">DH domain-containing protein</fullName>
    </recommendedName>
</protein>
<feature type="domain" description="DH" evidence="2">
    <location>
        <begin position="12"/>
        <end position="197"/>
    </location>
</feature>
<organism evidence="3">
    <name type="scientific">Arcella intermedia</name>
    <dbReference type="NCBI Taxonomy" id="1963864"/>
    <lineage>
        <taxon>Eukaryota</taxon>
        <taxon>Amoebozoa</taxon>
        <taxon>Tubulinea</taxon>
        <taxon>Elardia</taxon>
        <taxon>Arcellinida</taxon>
        <taxon>Sphaerothecina</taxon>
        <taxon>Arcellidae</taxon>
        <taxon>Arcella</taxon>
    </lineage>
</organism>
<dbReference type="PANTHER" id="PTHR12673:SF159">
    <property type="entry name" value="LD03170P"/>
    <property type="match status" value="1"/>
</dbReference>
<dbReference type="InterPro" id="IPR035899">
    <property type="entry name" value="DBL_dom_sf"/>
</dbReference>
<feature type="compositionally biased region" description="Polar residues" evidence="1">
    <location>
        <begin position="576"/>
        <end position="595"/>
    </location>
</feature>
<dbReference type="SUPFAM" id="SSF48065">
    <property type="entry name" value="DBL homology domain (DH-domain)"/>
    <property type="match status" value="1"/>
</dbReference>
<dbReference type="InterPro" id="IPR000219">
    <property type="entry name" value="DH_dom"/>
</dbReference>
<dbReference type="Gene3D" id="2.30.29.30">
    <property type="entry name" value="Pleckstrin-homology domain (PH domain)/Phosphotyrosine-binding domain (PTB)"/>
    <property type="match status" value="1"/>
</dbReference>
<dbReference type="PROSITE" id="PS50010">
    <property type="entry name" value="DH_2"/>
    <property type="match status" value="1"/>
</dbReference>
<feature type="compositionally biased region" description="Basic and acidic residues" evidence="1">
    <location>
        <begin position="500"/>
        <end position="516"/>
    </location>
</feature>
<dbReference type="InterPro" id="IPR051092">
    <property type="entry name" value="FYVE_RhoGEF_PH"/>
</dbReference>
<dbReference type="EMBL" id="GIBP01000673">
    <property type="protein sequence ID" value="NDV29642.1"/>
    <property type="molecule type" value="Transcribed_RNA"/>
</dbReference>
<dbReference type="InterPro" id="IPR011993">
    <property type="entry name" value="PH-like_dom_sf"/>
</dbReference>
<dbReference type="PANTHER" id="PTHR12673">
    <property type="entry name" value="FACIOGENITAL DYSPLASIA PROTEIN"/>
    <property type="match status" value="1"/>
</dbReference>
<dbReference type="SUPFAM" id="SSF50729">
    <property type="entry name" value="PH domain-like"/>
    <property type="match status" value="1"/>
</dbReference>
<feature type="compositionally biased region" description="Polar residues" evidence="1">
    <location>
        <begin position="741"/>
        <end position="758"/>
    </location>
</feature>
<feature type="compositionally biased region" description="Polar residues" evidence="1">
    <location>
        <begin position="774"/>
        <end position="788"/>
    </location>
</feature>
<feature type="region of interest" description="Disordered" evidence="1">
    <location>
        <begin position="686"/>
        <end position="788"/>
    </location>
</feature>
<evidence type="ECO:0000256" key="1">
    <source>
        <dbReference type="SAM" id="MobiDB-lite"/>
    </source>
</evidence>
<dbReference type="GO" id="GO:0005085">
    <property type="term" value="F:guanyl-nucleotide exchange factor activity"/>
    <property type="evidence" value="ECO:0007669"/>
    <property type="project" value="InterPro"/>
</dbReference>
<feature type="compositionally biased region" description="Basic and acidic residues" evidence="1">
    <location>
        <begin position="721"/>
        <end position="740"/>
    </location>
</feature>
<dbReference type="GO" id="GO:0035556">
    <property type="term" value="P:intracellular signal transduction"/>
    <property type="evidence" value="ECO:0007669"/>
    <property type="project" value="InterPro"/>
</dbReference>
<dbReference type="SMART" id="SM00325">
    <property type="entry name" value="RhoGEF"/>
    <property type="match status" value="1"/>
</dbReference>
<reference evidence="3" key="1">
    <citation type="journal article" date="2020" name="J. Eukaryot. Microbiol.">
        <title>De novo Sequencing, Assembly and Annotation of the Transcriptome for the Free-Living Testate Amoeba Arcella intermedia.</title>
        <authorList>
            <person name="Ribeiro G.M."/>
            <person name="Porfirio-Sousa A.L."/>
            <person name="Maurer-Alcala X.X."/>
            <person name="Katz L.A."/>
            <person name="Lahr D.J.G."/>
        </authorList>
    </citation>
    <scope>NUCLEOTIDE SEQUENCE</scope>
</reference>
<dbReference type="Gene3D" id="1.20.900.10">
    <property type="entry name" value="Dbl homology (DH) domain"/>
    <property type="match status" value="1"/>
</dbReference>
<feature type="compositionally biased region" description="Basic and acidic residues" evidence="1">
    <location>
        <begin position="608"/>
        <end position="627"/>
    </location>
</feature>
<dbReference type="SUPFAM" id="SSF57903">
    <property type="entry name" value="FYVE/PHD zinc finger"/>
    <property type="match status" value="1"/>
</dbReference>